<dbReference type="PANTHER" id="PTHR41386:SF1">
    <property type="entry name" value="MEMBRANE PROTEIN"/>
    <property type="match status" value="1"/>
</dbReference>
<accession>A0ABS7TBI1</accession>
<evidence type="ECO:0000256" key="1">
    <source>
        <dbReference type="SAM" id="Phobius"/>
    </source>
</evidence>
<feature type="transmembrane region" description="Helical" evidence="1">
    <location>
        <begin position="75"/>
        <end position="95"/>
    </location>
</feature>
<reference evidence="2" key="1">
    <citation type="submission" date="2021-09" db="EMBL/GenBank/DDBJ databases">
        <authorList>
            <person name="Wu T."/>
            <person name="Guo S.Z."/>
        </authorList>
    </citation>
    <scope>NUCLEOTIDE SEQUENCE</scope>
    <source>
        <strain evidence="2">RSS-23</strain>
    </source>
</reference>
<feature type="transmembrane region" description="Helical" evidence="1">
    <location>
        <begin position="101"/>
        <end position="123"/>
    </location>
</feature>
<keyword evidence="1" id="KW-0812">Transmembrane</keyword>
<dbReference type="EMBL" id="JAIQDJ010000001">
    <property type="protein sequence ID" value="MBZ4185212.1"/>
    <property type="molecule type" value="Genomic_DNA"/>
</dbReference>
<dbReference type="InterPro" id="IPR010406">
    <property type="entry name" value="DUF1003"/>
</dbReference>
<dbReference type="Proteomes" id="UP001430290">
    <property type="component" value="Unassembled WGS sequence"/>
</dbReference>
<dbReference type="PANTHER" id="PTHR41386">
    <property type="entry name" value="INTEGRAL MEMBRANE PROTEIN-RELATED"/>
    <property type="match status" value="1"/>
</dbReference>
<dbReference type="Pfam" id="PF06210">
    <property type="entry name" value="DUF1003"/>
    <property type="match status" value="1"/>
</dbReference>
<dbReference type="RefSeq" id="WP_223626455.1">
    <property type="nucleotide sequence ID" value="NZ_JAIQDJ010000001.1"/>
</dbReference>
<organism evidence="2 3">
    <name type="scientific">Thermomonas beijingensis</name>
    <dbReference type="NCBI Taxonomy" id="2872701"/>
    <lineage>
        <taxon>Bacteria</taxon>
        <taxon>Pseudomonadati</taxon>
        <taxon>Pseudomonadota</taxon>
        <taxon>Gammaproteobacteria</taxon>
        <taxon>Lysobacterales</taxon>
        <taxon>Lysobacteraceae</taxon>
        <taxon>Thermomonas</taxon>
    </lineage>
</organism>
<protein>
    <submittedName>
        <fullName evidence="2">DUF1003 domain-containing protein</fullName>
    </submittedName>
</protein>
<proteinExistence type="predicted"/>
<keyword evidence="1" id="KW-0472">Membrane</keyword>
<keyword evidence="1" id="KW-1133">Transmembrane helix</keyword>
<name>A0ABS7TBI1_9GAMM</name>
<keyword evidence="3" id="KW-1185">Reference proteome</keyword>
<gene>
    <name evidence="2" type="ORF">K7B09_02595</name>
</gene>
<evidence type="ECO:0000313" key="3">
    <source>
        <dbReference type="Proteomes" id="UP001430290"/>
    </source>
</evidence>
<evidence type="ECO:0000313" key="2">
    <source>
        <dbReference type="EMBL" id="MBZ4185212.1"/>
    </source>
</evidence>
<comment type="caution">
    <text evidence="2">The sequence shown here is derived from an EMBL/GenBank/DDBJ whole genome shotgun (WGS) entry which is preliminary data.</text>
</comment>
<sequence length="206" mass="23763">MINPFSTTRADRRSTAQRLLHKELEQLPDDERQVVERFIERGSVARNIQREVLQSRSLGERVADRVAKIGGSWSFILTFLFGLVVWMVVNTFFLLNAFDPYPYILLNLVLSCLAAIQAPIIMMSQNRQADVDRLQAQHDYEVNIKSELEIMQVHEKLDHLREQDWAMLVALQNQQIELLNCLLERVTRNDTAARNHHNAHTTGGTS</sequence>